<evidence type="ECO:0000256" key="2">
    <source>
        <dbReference type="SAM" id="SignalP"/>
    </source>
</evidence>
<comment type="caution">
    <text evidence="3">The sequence shown here is derived from an EMBL/GenBank/DDBJ whole genome shotgun (WGS) entry which is preliminary data.</text>
</comment>
<feature type="compositionally biased region" description="Basic and acidic residues" evidence="1">
    <location>
        <begin position="98"/>
        <end position="108"/>
    </location>
</feature>
<dbReference type="AlphaFoldDB" id="A0AAV7XRQ6"/>
<feature type="chain" id="PRO_5043821117" evidence="2">
    <location>
        <begin position="23"/>
        <end position="108"/>
    </location>
</feature>
<proteinExistence type="predicted"/>
<dbReference type="EMBL" id="JAPTSV010000004">
    <property type="protein sequence ID" value="KAJ1528962.1"/>
    <property type="molecule type" value="Genomic_DNA"/>
</dbReference>
<evidence type="ECO:0000313" key="4">
    <source>
        <dbReference type="Proteomes" id="UP001075354"/>
    </source>
</evidence>
<reference evidence="3" key="1">
    <citation type="submission" date="2022-12" db="EMBL/GenBank/DDBJ databases">
        <title>Chromosome-level genome assembly of the bean flower thrips Megalurothrips usitatus.</title>
        <authorList>
            <person name="Ma L."/>
            <person name="Liu Q."/>
            <person name="Li H."/>
            <person name="Cai W."/>
        </authorList>
    </citation>
    <scope>NUCLEOTIDE SEQUENCE</scope>
    <source>
        <strain evidence="3">Cailab_2022a</strain>
    </source>
</reference>
<keyword evidence="4" id="KW-1185">Reference proteome</keyword>
<organism evidence="3 4">
    <name type="scientific">Megalurothrips usitatus</name>
    <name type="common">bean blossom thrips</name>
    <dbReference type="NCBI Taxonomy" id="439358"/>
    <lineage>
        <taxon>Eukaryota</taxon>
        <taxon>Metazoa</taxon>
        <taxon>Ecdysozoa</taxon>
        <taxon>Arthropoda</taxon>
        <taxon>Hexapoda</taxon>
        <taxon>Insecta</taxon>
        <taxon>Pterygota</taxon>
        <taxon>Neoptera</taxon>
        <taxon>Paraneoptera</taxon>
        <taxon>Thysanoptera</taxon>
        <taxon>Terebrantia</taxon>
        <taxon>Thripoidea</taxon>
        <taxon>Thripidae</taxon>
        <taxon>Megalurothrips</taxon>
    </lineage>
</organism>
<accession>A0AAV7XRQ6</accession>
<feature type="region of interest" description="Disordered" evidence="1">
    <location>
        <begin position="25"/>
        <end position="108"/>
    </location>
</feature>
<dbReference type="Proteomes" id="UP001075354">
    <property type="component" value="Chromosome 4"/>
</dbReference>
<feature type="signal peptide" evidence="2">
    <location>
        <begin position="1"/>
        <end position="22"/>
    </location>
</feature>
<name>A0AAV7XRQ6_9NEOP</name>
<evidence type="ECO:0000256" key="1">
    <source>
        <dbReference type="SAM" id="MobiDB-lite"/>
    </source>
</evidence>
<evidence type="ECO:0000313" key="3">
    <source>
        <dbReference type="EMBL" id="KAJ1528962.1"/>
    </source>
</evidence>
<protein>
    <submittedName>
        <fullName evidence="3">Uncharacterized protein</fullName>
    </submittedName>
</protein>
<gene>
    <name evidence="3" type="ORF">ONE63_007330</name>
</gene>
<sequence length="108" mass="11130">MRAAVFAIAVVLSLCALAPLRAEPHSALRRSPGGGSRPIPIPKKASSHDIPKYTIPNHTPPIGTSGGSSSKPKAIGQGNSPPRILGFKIPAKTIPASKGEKPPSKGRK</sequence>
<keyword evidence="2" id="KW-0732">Signal</keyword>